<dbReference type="InterPro" id="IPR042099">
    <property type="entry name" value="ANL_N_sf"/>
</dbReference>
<dbReference type="InterPro" id="IPR011880">
    <property type="entry name" value="PA_CoA_ligase"/>
</dbReference>
<dbReference type="PANTHER" id="PTHR43845">
    <property type="entry name" value="BLR5969 PROTEIN"/>
    <property type="match status" value="1"/>
</dbReference>
<dbReference type="InterPro" id="IPR000873">
    <property type="entry name" value="AMP-dep_synth/lig_dom"/>
</dbReference>
<dbReference type="PANTHER" id="PTHR43845:SF1">
    <property type="entry name" value="BLR5969 PROTEIN"/>
    <property type="match status" value="1"/>
</dbReference>
<evidence type="ECO:0000256" key="9">
    <source>
        <dbReference type="PIRNR" id="PIRNR006444"/>
    </source>
</evidence>
<dbReference type="GO" id="GO:0000166">
    <property type="term" value="F:nucleotide binding"/>
    <property type="evidence" value="ECO:0007669"/>
    <property type="project" value="UniProtKB-KW"/>
</dbReference>
<dbReference type="GO" id="GO:0047475">
    <property type="term" value="F:phenylacetate-CoA ligase activity"/>
    <property type="evidence" value="ECO:0007669"/>
    <property type="project" value="UniProtKB-EC"/>
</dbReference>
<evidence type="ECO:0000313" key="12">
    <source>
        <dbReference type="EMBL" id="HGI74781.1"/>
    </source>
</evidence>
<evidence type="ECO:0000256" key="4">
    <source>
        <dbReference type="ARBA" id="ARBA00060591"/>
    </source>
</evidence>
<dbReference type="FunFam" id="3.40.50.12780:FF:000016">
    <property type="entry name" value="Phenylacetate-coenzyme A ligase"/>
    <property type="match status" value="1"/>
</dbReference>
<organism evidence="12">
    <name type="scientific">Candidatus Caldatribacterium californiense</name>
    <dbReference type="NCBI Taxonomy" id="1454726"/>
    <lineage>
        <taxon>Bacteria</taxon>
        <taxon>Pseudomonadati</taxon>
        <taxon>Atribacterota</taxon>
        <taxon>Atribacteria</taxon>
        <taxon>Atribacterales</taxon>
        <taxon>Candidatus Caldatribacteriaceae</taxon>
        <taxon>Candidatus Caldatribacterium</taxon>
    </lineage>
</organism>
<comment type="similarity">
    <text evidence="5 9">Belongs to the phenylacetyl-CoA ligase family.</text>
</comment>
<reference evidence="12" key="1">
    <citation type="journal article" date="2020" name="mSystems">
        <title>Genome- and Community-Level Interaction Insights into Carbon Utilization and Element Cycling Functions of Hydrothermarchaeota in Hydrothermal Sediment.</title>
        <authorList>
            <person name="Zhou Z."/>
            <person name="Liu Y."/>
            <person name="Xu W."/>
            <person name="Pan J."/>
            <person name="Luo Z.H."/>
            <person name="Li M."/>
        </authorList>
    </citation>
    <scope>NUCLEOTIDE SEQUENCE [LARGE SCALE GENOMIC DNA]</scope>
    <source>
        <strain evidence="12">SpSt-716</strain>
    </source>
</reference>
<dbReference type="InterPro" id="IPR028154">
    <property type="entry name" value="AMP-dep_Lig_C"/>
</dbReference>
<dbReference type="UniPathway" id="UPA00930"/>
<gene>
    <name evidence="12" type="ORF">ENU96_03765</name>
</gene>
<dbReference type="CDD" id="cd05913">
    <property type="entry name" value="PaaK"/>
    <property type="match status" value="1"/>
</dbReference>
<evidence type="ECO:0000256" key="2">
    <source>
        <dbReference type="ARBA" id="ARBA00022598"/>
    </source>
</evidence>
<name>A0A7V3YLH2_9BACT</name>
<evidence type="ECO:0000259" key="10">
    <source>
        <dbReference type="Pfam" id="PF00501"/>
    </source>
</evidence>
<sequence>MYWEKDVETLPREELYELQKQRLQRTIQNAMRTPFYRRLFAREGINPEKIKTPEDLRYIPFTTKEDLRQGFPFDFLAVPLEEVVRLHSSSGTTGTPTVVYHTKDDLDRWTNQVARCLYMVGVRKNDIFQNMMSYGLFTGGLGMHYGAERIGALTIPIGAGNSKRQIWFLKHFKSTVIHIIPSYALLLSAIIRGEGLDPRRDFNLRIILLGAEPHSEETRRRIEDIYGAKAYNSYGLSEMNGPGGAFECLYQNGMHIWEDYYIVEIVNPDTLEPCPPGEPGEIVLTTIFRDATPILRYRTRDVAALIDEPCPCGRTHRRITRIQGRTDDMFIFRGVNIFPMQIEKVLMNIPEVGTNYRIVLERKEYEDTMRVEVEIKPEFFFGDLQKLERLRERITDELRAEILVTPEVVLVEPGSLPTQEGKAQRVFDFRRL</sequence>
<evidence type="ECO:0000259" key="11">
    <source>
        <dbReference type="Pfam" id="PF14535"/>
    </source>
</evidence>
<comment type="caution">
    <text evidence="12">The sequence shown here is derived from an EMBL/GenBank/DDBJ whole genome shotgun (WGS) entry which is preliminary data.</text>
</comment>
<dbReference type="Gene3D" id="3.30.300.30">
    <property type="match status" value="1"/>
</dbReference>
<evidence type="ECO:0000256" key="7">
    <source>
        <dbReference type="ARBA" id="ARBA00068695"/>
    </source>
</evidence>
<evidence type="ECO:0000256" key="8">
    <source>
        <dbReference type="ARBA" id="ARBA00075111"/>
    </source>
</evidence>
<evidence type="ECO:0000256" key="6">
    <source>
        <dbReference type="ARBA" id="ARBA00066629"/>
    </source>
</evidence>
<comment type="catalytic activity">
    <reaction evidence="9">
        <text>2-phenylacetate + ATP + CoA = phenylacetyl-CoA + AMP + diphosphate</text>
        <dbReference type="Rhea" id="RHEA:20956"/>
        <dbReference type="ChEBI" id="CHEBI:18401"/>
        <dbReference type="ChEBI" id="CHEBI:30616"/>
        <dbReference type="ChEBI" id="CHEBI:33019"/>
        <dbReference type="ChEBI" id="CHEBI:57287"/>
        <dbReference type="ChEBI" id="CHEBI:57390"/>
        <dbReference type="ChEBI" id="CHEBI:456215"/>
        <dbReference type="EC" id="6.2.1.30"/>
    </reaction>
</comment>
<evidence type="ECO:0000256" key="1">
    <source>
        <dbReference type="ARBA" id="ARBA00011245"/>
    </source>
</evidence>
<protein>
    <recommendedName>
        <fullName evidence="7 9">Phenylacetate-coenzyme A ligase</fullName>
        <ecNumber evidence="6 9">6.2.1.30</ecNumber>
    </recommendedName>
    <alternativeName>
        <fullName evidence="8 9">Phenylacetyl-CoA ligase</fullName>
    </alternativeName>
</protein>
<dbReference type="Pfam" id="PF00501">
    <property type="entry name" value="AMP-binding"/>
    <property type="match status" value="1"/>
</dbReference>
<comment type="pathway">
    <text evidence="4 9">Aromatic compound metabolism; phenylacetate degradation.</text>
</comment>
<evidence type="ECO:0000256" key="3">
    <source>
        <dbReference type="ARBA" id="ARBA00022741"/>
    </source>
</evidence>
<dbReference type="PIRSF" id="PIRSF006444">
    <property type="entry name" value="PaaK"/>
    <property type="match status" value="1"/>
</dbReference>
<dbReference type="Pfam" id="PF14535">
    <property type="entry name" value="AMP-binding_C_2"/>
    <property type="match status" value="1"/>
</dbReference>
<dbReference type="EMBL" id="DTEN01000147">
    <property type="protein sequence ID" value="HGI74781.1"/>
    <property type="molecule type" value="Genomic_DNA"/>
</dbReference>
<keyword evidence="2 9" id="KW-0436">Ligase</keyword>
<dbReference type="SUPFAM" id="SSF56801">
    <property type="entry name" value="Acetyl-CoA synthetase-like"/>
    <property type="match status" value="1"/>
</dbReference>
<dbReference type="AlphaFoldDB" id="A0A7V3YLH2"/>
<dbReference type="GO" id="GO:0010124">
    <property type="term" value="P:phenylacetate catabolic process"/>
    <property type="evidence" value="ECO:0007669"/>
    <property type="project" value="UniProtKB-UniRule"/>
</dbReference>
<accession>A0A7V3YLH2</accession>
<comment type="subunit">
    <text evidence="1">Monomer.</text>
</comment>
<proteinExistence type="inferred from homology"/>
<feature type="domain" description="AMP-dependent synthetase/ligase" evidence="10">
    <location>
        <begin position="84"/>
        <end position="284"/>
    </location>
</feature>
<comment type="function">
    <text evidence="9">Catalyzes the activation of phenylacetic acid (PA) to phenylacetyl-CoA (PA-CoA).</text>
</comment>
<feature type="domain" description="AMP-dependent ligase C-terminal" evidence="11">
    <location>
        <begin position="334"/>
        <end position="430"/>
    </location>
</feature>
<keyword evidence="3 9" id="KW-0547">Nucleotide-binding</keyword>
<dbReference type="Gene3D" id="3.40.50.12780">
    <property type="entry name" value="N-terminal domain of ligase-like"/>
    <property type="match status" value="1"/>
</dbReference>
<dbReference type="InterPro" id="IPR045851">
    <property type="entry name" value="AMP-bd_C_sf"/>
</dbReference>
<evidence type="ECO:0000256" key="5">
    <source>
        <dbReference type="ARBA" id="ARBA00061566"/>
    </source>
</evidence>
<dbReference type="EC" id="6.2.1.30" evidence="6 9"/>